<dbReference type="InterPro" id="IPR013325">
    <property type="entry name" value="RNA_pol_sigma_r2"/>
</dbReference>
<keyword evidence="4" id="KW-0238">DNA-binding</keyword>
<comment type="similarity">
    <text evidence="1">Belongs to the sigma-70 factor family. ECF subfamily.</text>
</comment>
<dbReference type="GO" id="GO:0003677">
    <property type="term" value="F:DNA binding"/>
    <property type="evidence" value="ECO:0007669"/>
    <property type="project" value="UniProtKB-KW"/>
</dbReference>
<dbReference type="EMBL" id="DVFN01000017">
    <property type="protein sequence ID" value="HIQ68987.1"/>
    <property type="molecule type" value="Genomic_DNA"/>
</dbReference>
<dbReference type="Pfam" id="PF04542">
    <property type="entry name" value="Sigma70_r2"/>
    <property type="match status" value="1"/>
</dbReference>
<dbReference type="SUPFAM" id="SSF88946">
    <property type="entry name" value="Sigma2 domain of RNA polymerase sigma factors"/>
    <property type="match status" value="1"/>
</dbReference>
<dbReference type="Gene3D" id="1.10.10.10">
    <property type="entry name" value="Winged helix-like DNA-binding domain superfamily/Winged helix DNA-binding domain"/>
    <property type="match status" value="1"/>
</dbReference>
<dbReference type="SUPFAM" id="SSF88659">
    <property type="entry name" value="Sigma3 and sigma4 domains of RNA polymerase sigma factors"/>
    <property type="match status" value="1"/>
</dbReference>
<reference evidence="8" key="1">
    <citation type="submission" date="2020-10" db="EMBL/GenBank/DDBJ databases">
        <authorList>
            <person name="Gilroy R."/>
        </authorList>
    </citation>
    <scope>NUCLEOTIDE SEQUENCE</scope>
    <source>
        <strain evidence="8">ChiSjej2B20-13462</strain>
    </source>
</reference>
<evidence type="ECO:0000313" key="9">
    <source>
        <dbReference type="Proteomes" id="UP000886874"/>
    </source>
</evidence>
<feature type="domain" description="RNA polymerase sigma-70 region 2" evidence="6">
    <location>
        <begin position="11"/>
        <end position="76"/>
    </location>
</feature>
<dbReference type="Gene3D" id="1.10.1740.10">
    <property type="match status" value="1"/>
</dbReference>
<keyword evidence="2" id="KW-0805">Transcription regulation</keyword>
<dbReference type="InterPro" id="IPR007630">
    <property type="entry name" value="RNA_pol_sigma70_r4"/>
</dbReference>
<sequence length="157" mass="18399">MTDHQYLDRAEALRGRLYRTAYLMLGRETEAIDAVDEAIYKGYRKHHGLREEAYLETWLTRILIRVCHDVLRRRKRELTVETLPETAQERFDALPLKEAIRALPEPLREIIILRFFTGLTQEETARALQIPRGTVSTRQKRALTLLRLELSDEEGAL</sequence>
<proteinExistence type="inferred from homology"/>
<dbReference type="InterPro" id="IPR013324">
    <property type="entry name" value="RNA_pol_sigma_r3/r4-like"/>
</dbReference>
<evidence type="ECO:0000256" key="5">
    <source>
        <dbReference type="ARBA" id="ARBA00023163"/>
    </source>
</evidence>
<dbReference type="NCBIfam" id="TIGR02937">
    <property type="entry name" value="sigma70-ECF"/>
    <property type="match status" value="1"/>
</dbReference>
<evidence type="ECO:0000256" key="2">
    <source>
        <dbReference type="ARBA" id="ARBA00023015"/>
    </source>
</evidence>
<name>A0A9D0Z4D1_9FIRM</name>
<dbReference type="InterPro" id="IPR036388">
    <property type="entry name" value="WH-like_DNA-bd_sf"/>
</dbReference>
<dbReference type="GO" id="GO:0016987">
    <property type="term" value="F:sigma factor activity"/>
    <property type="evidence" value="ECO:0007669"/>
    <property type="project" value="UniProtKB-KW"/>
</dbReference>
<dbReference type="GO" id="GO:0006352">
    <property type="term" value="P:DNA-templated transcription initiation"/>
    <property type="evidence" value="ECO:0007669"/>
    <property type="project" value="InterPro"/>
</dbReference>
<dbReference type="Proteomes" id="UP000886874">
    <property type="component" value="Unassembled WGS sequence"/>
</dbReference>
<reference evidence="8" key="2">
    <citation type="journal article" date="2021" name="PeerJ">
        <title>Extensive microbial diversity within the chicken gut microbiome revealed by metagenomics and culture.</title>
        <authorList>
            <person name="Gilroy R."/>
            <person name="Ravi A."/>
            <person name="Getino M."/>
            <person name="Pursley I."/>
            <person name="Horton D.L."/>
            <person name="Alikhan N.F."/>
            <person name="Baker D."/>
            <person name="Gharbi K."/>
            <person name="Hall N."/>
            <person name="Watson M."/>
            <person name="Adriaenssens E.M."/>
            <person name="Foster-Nyarko E."/>
            <person name="Jarju S."/>
            <person name="Secka A."/>
            <person name="Antonio M."/>
            <person name="Oren A."/>
            <person name="Chaudhuri R.R."/>
            <person name="La Ragione R."/>
            <person name="Hildebrand F."/>
            <person name="Pallen M.J."/>
        </authorList>
    </citation>
    <scope>NUCLEOTIDE SEQUENCE</scope>
    <source>
        <strain evidence="8">ChiSjej2B20-13462</strain>
    </source>
</reference>
<keyword evidence="5" id="KW-0804">Transcription</keyword>
<keyword evidence="3" id="KW-0731">Sigma factor</keyword>
<feature type="domain" description="RNA polymerase sigma-70 region 4" evidence="7">
    <location>
        <begin position="99"/>
        <end position="147"/>
    </location>
</feature>
<dbReference type="CDD" id="cd06171">
    <property type="entry name" value="Sigma70_r4"/>
    <property type="match status" value="1"/>
</dbReference>
<protein>
    <submittedName>
        <fullName evidence="8">Sigma-70 family RNA polymerase sigma factor</fullName>
    </submittedName>
</protein>
<evidence type="ECO:0000256" key="3">
    <source>
        <dbReference type="ARBA" id="ARBA00023082"/>
    </source>
</evidence>
<evidence type="ECO:0000259" key="6">
    <source>
        <dbReference type="Pfam" id="PF04542"/>
    </source>
</evidence>
<evidence type="ECO:0000256" key="4">
    <source>
        <dbReference type="ARBA" id="ARBA00023125"/>
    </source>
</evidence>
<evidence type="ECO:0000313" key="8">
    <source>
        <dbReference type="EMBL" id="HIQ68987.1"/>
    </source>
</evidence>
<gene>
    <name evidence="8" type="ORF">IAA67_01465</name>
</gene>
<comment type="caution">
    <text evidence="8">The sequence shown here is derived from an EMBL/GenBank/DDBJ whole genome shotgun (WGS) entry which is preliminary data.</text>
</comment>
<evidence type="ECO:0000256" key="1">
    <source>
        <dbReference type="ARBA" id="ARBA00010641"/>
    </source>
</evidence>
<dbReference type="Pfam" id="PF04545">
    <property type="entry name" value="Sigma70_r4"/>
    <property type="match status" value="1"/>
</dbReference>
<evidence type="ECO:0000259" key="7">
    <source>
        <dbReference type="Pfam" id="PF04545"/>
    </source>
</evidence>
<dbReference type="InterPro" id="IPR039425">
    <property type="entry name" value="RNA_pol_sigma-70-like"/>
</dbReference>
<dbReference type="PANTHER" id="PTHR43133:SF51">
    <property type="entry name" value="RNA POLYMERASE SIGMA FACTOR"/>
    <property type="match status" value="1"/>
</dbReference>
<dbReference type="PANTHER" id="PTHR43133">
    <property type="entry name" value="RNA POLYMERASE ECF-TYPE SIGMA FACTO"/>
    <property type="match status" value="1"/>
</dbReference>
<accession>A0A9D0Z4D1</accession>
<organism evidence="8 9">
    <name type="scientific">Candidatus Avoscillospira stercorigallinarum</name>
    <dbReference type="NCBI Taxonomy" id="2840708"/>
    <lineage>
        <taxon>Bacteria</taxon>
        <taxon>Bacillati</taxon>
        <taxon>Bacillota</taxon>
        <taxon>Clostridia</taxon>
        <taxon>Eubacteriales</taxon>
        <taxon>Oscillospiraceae</taxon>
        <taxon>Oscillospiraceae incertae sedis</taxon>
        <taxon>Candidatus Avoscillospira</taxon>
    </lineage>
</organism>
<dbReference type="AlphaFoldDB" id="A0A9D0Z4D1"/>
<dbReference type="InterPro" id="IPR014284">
    <property type="entry name" value="RNA_pol_sigma-70_dom"/>
</dbReference>
<dbReference type="InterPro" id="IPR007627">
    <property type="entry name" value="RNA_pol_sigma70_r2"/>
</dbReference>